<feature type="domain" description="Methyltransferase" evidence="9">
    <location>
        <begin position="81"/>
        <end position="206"/>
    </location>
</feature>
<evidence type="ECO:0000256" key="4">
    <source>
        <dbReference type="ARBA" id="ARBA00034521"/>
    </source>
</evidence>
<evidence type="ECO:0000313" key="10">
    <source>
        <dbReference type="EMBL" id="AGT42849.1"/>
    </source>
</evidence>
<dbReference type="Pfam" id="PF13847">
    <property type="entry name" value="Methyltransf_31"/>
    <property type="match status" value="1"/>
</dbReference>
<dbReference type="PATRIC" id="fig|1291379.3.peg.352"/>
<dbReference type="EMBL" id="CP004120">
    <property type="protein sequence ID" value="AGT42849.1"/>
    <property type="molecule type" value="Genomic_DNA"/>
</dbReference>
<keyword evidence="11" id="KW-1185">Reference proteome</keyword>
<dbReference type="Proteomes" id="UP000015620">
    <property type="component" value="Chromosome"/>
</dbReference>
<proteinExistence type="inferred from homology"/>
<comment type="catalytic activity">
    <reaction evidence="6">
        <text>arsenic triglutathione + [thioredoxin]-dithiol + S-adenosyl-L-methionine + 2 H2O = methylarsonous acid + [thioredoxin]-disulfide + 3 glutathione + S-adenosyl-L-homocysteine + H(+)</text>
        <dbReference type="Rhea" id="RHEA:69460"/>
        <dbReference type="Rhea" id="RHEA-COMP:10698"/>
        <dbReference type="Rhea" id="RHEA-COMP:10700"/>
        <dbReference type="ChEBI" id="CHEBI:15377"/>
        <dbReference type="ChEBI" id="CHEBI:15378"/>
        <dbReference type="ChEBI" id="CHEBI:17826"/>
        <dbReference type="ChEBI" id="CHEBI:29950"/>
        <dbReference type="ChEBI" id="CHEBI:50058"/>
        <dbReference type="ChEBI" id="CHEBI:57856"/>
        <dbReference type="ChEBI" id="CHEBI:57925"/>
        <dbReference type="ChEBI" id="CHEBI:59789"/>
        <dbReference type="ChEBI" id="CHEBI:183640"/>
        <dbReference type="EC" id="2.1.1.137"/>
    </reaction>
</comment>
<dbReference type="PANTHER" id="PTHR43675:SF8">
    <property type="entry name" value="ARSENITE METHYLTRANSFERASE"/>
    <property type="match status" value="1"/>
</dbReference>
<evidence type="ECO:0000313" key="11">
    <source>
        <dbReference type="Proteomes" id="UP000015620"/>
    </source>
</evidence>
<accession>S6A7X6</accession>
<reference evidence="10 11" key="1">
    <citation type="journal article" date="2013" name="PLoS ONE">
        <title>Genome-Wide Relatedness of Treponema pedis, from Gingiva and Necrotic Skin Lesions of Pigs, with the Human Oral Pathogen Treponema denticola.</title>
        <authorList>
            <person name="Svartstrom O."/>
            <person name="Mushtaq M."/>
            <person name="Pringle M."/>
            <person name="Segerman B."/>
        </authorList>
    </citation>
    <scope>NUCLEOTIDE SEQUENCE [LARGE SCALE GENOMIC DNA]</scope>
    <source>
        <strain evidence="10">T A4</strain>
    </source>
</reference>
<keyword evidence="2" id="KW-0949">S-adenosyl-L-methionine</keyword>
<evidence type="ECO:0000256" key="5">
    <source>
        <dbReference type="ARBA" id="ARBA00034545"/>
    </source>
</evidence>
<dbReference type="InterPro" id="IPR029063">
    <property type="entry name" value="SAM-dependent_MTases_sf"/>
</dbReference>
<evidence type="ECO:0000259" key="9">
    <source>
        <dbReference type="Pfam" id="PF13847"/>
    </source>
</evidence>
<name>S6A7X6_9SPIR</name>
<dbReference type="HOGENOM" id="CLU_052868_4_1_12"/>
<dbReference type="SUPFAM" id="SSF53335">
    <property type="entry name" value="S-adenosyl-L-methionine-dependent methyltransferases"/>
    <property type="match status" value="1"/>
</dbReference>
<dbReference type="STRING" id="1291379.TPE_0353"/>
<evidence type="ECO:0000256" key="7">
    <source>
        <dbReference type="ARBA" id="ARBA00047943"/>
    </source>
</evidence>
<keyword evidence="1 10" id="KW-0808">Transferase</keyword>
<dbReference type="AlphaFoldDB" id="S6A7X6"/>
<dbReference type="GO" id="GO:0032259">
    <property type="term" value="P:methylation"/>
    <property type="evidence" value="ECO:0007669"/>
    <property type="project" value="UniProtKB-KW"/>
</dbReference>
<dbReference type="CDD" id="cd02440">
    <property type="entry name" value="AdoMet_MTases"/>
    <property type="match status" value="1"/>
</dbReference>
<sequence>MLILRECFILTVMSMNTNNDNVKKAVQDYYESLAREEIAVKGHAEKITESLGYKFEQLNSVPKEADLGLGCGNPQERSKPQKGETVLDLGSGRGLDCFIASKAVGENGKVFGVDSSRTMVQKASEIAEKNNYKNCTFLYGEIEDIPLTENSADLVISNCVINLSVDKPKVYSEIYRVLKTGGRTAISDITLKKDLPPDWKSDSSMIKT</sequence>
<evidence type="ECO:0000256" key="6">
    <source>
        <dbReference type="ARBA" id="ARBA00047941"/>
    </source>
</evidence>
<dbReference type="KEGG" id="tped:TPE_0353"/>
<evidence type="ECO:0000256" key="2">
    <source>
        <dbReference type="ARBA" id="ARBA00022691"/>
    </source>
</evidence>
<protein>
    <recommendedName>
        <fullName evidence="5">Arsenite methyltransferase</fullName>
        <ecNumber evidence="4">2.1.1.137</ecNumber>
    </recommendedName>
</protein>
<comment type="catalytic activity">
    <reaction evidence="8">
        <text>arsenic triglutathione + 3 [thioredoxin]-dithiol + 3 S-adenosyl-L-methionine = trimethylarsine + 3 [thioredoxin]-disulfide + 3 glutathione + 3 S-adenosyl-L-homocysteine + 3 H(+)</text>
        <dbReference type="Rhea" id="RHEA:69432"/>
        <dbReference type="Rhea" id="RHEA-COMP:10698"/>
        <dbReference type="Rhea" id="RHEA-COMP:10700"/>
        <dbReference type="ChEBI" id="CHEBI:15378"/>
        <dbReference type="ChEBI" id="CHEBI:27130"/>
        <dbReference type="ChEBI" id="CHEBI:29950"/>
        <dbReference type="ChEBI" id="CHEBI:50058"/>
        <dbReference type="ChEBI" id="CHEBI:57856"/>
        <dbReference type="ChEBI" id="CHEBI:57925"/>
        <dbReference type="ChEBI" id="CHEBI:59789"/>
        <dbReference type="ChEBI" id="CHEBI:183640"/>
        <dbReference type="EC" id="2.1.1.137"/>
    </reaction>
</comment>
<dbReference type="InterPro" id="IPR025714">
    <property type="entry name" value="Methyltranfer_dom"/>
</dbReference>
<dbReference type="InterPro" id="IPR026669">
    <property type="entry name" value="Arsenite_MeTrfase-like"/>
</dbReference>
<comment type="catalytic activity">
    <reaction evidence="7">
        <text>arsenic triglutathione + 2 [thioredoxin]-dithiol + 2 S-adenosyl-L-methionine + H2O = dimethylarsinous acid + 2 [thioredoxin]-disulfide + 3 glutathione + 2 S-adenosyl-L-homocysteine + 2 H(+)</text>
        <dbReference type="Rhea" id="RHEA:69464"/>
        <dbReference type="Rhea" id="RHEA-COMP:10698"/>
        <dbReference type="Rhea" id="RHEA-COMP:10700"/>
        <dbReference type="ChEBI" id="CHEBI:15377"/>
        <dbReference type="ChEBI" id="CHEBI:15378"/>
        <dbReference type="ChEBI" id="CHEBI:23808"/>
        <dbReference type="ChEBI" id="CHEBI:29950"/>
        <dbReference type="ChEBI" id="CHEBI:50058"/>
        <dbReference type="ChEBI" id="CHEBI:57856"/>
        <dbReference type="ChEBI" id="CHEBI:57925"/>
        <dbReference type="ChEBI" id="CHEBI:59789"/>
        <dbReference type="ChEBI" id="CHEBI:183640"/>
        <dbReference type="EC" id="2.1.1.137"/>
    </reaction>
</comment>
<comment type="similarity">
    <text evidence="3">Belongs to the methyltransferase superfamily. Arsenite methyltransferase family.</text>
</comment>
<dbReference type="GO" id="GO:0030791">
    <property type="term" value="F:arsenite methyltransferase activity"/>
    <property type="evidence" value="ECO:0007669"/>
    <property type="project" value="UniProtKB-EC"/>
</dbReference>
<dbReference type="Gene3D" id="3.40.50.150">
    <property type="entry name" value="Vaccinia Virus protein VP39"/>
    <property type="match status" value="1"/>
</dbReference>
<evidence type="ECO:0000256" key="3">
    <source>
        <dbReference type="ARBA" id="ARBA00034487"/>
    </source>
</evidence>
<keyword evidence="10" id="KW-0489">Methyltransferase</keyword>
<evidence type="ECO:0000256" key="1">
    <source>
        <dbReference type="ARBA" id="ARBA00022679"/>
    </source>
</evidence>
<gene>
    <name evidence="10" type="ORF">TPE_0353</name>
</gene>
<evidence type="ECO:0000256" key="8">
    <source>
        <dbReference type="ARBA" id="ARBA00048428"/>
    </source>
</evidence>
<organism evidence="10 11">
    <name type="scientific">Treponema pedis str. T A4</name>
    <dbReference type="NCBI Taxonomy" id="1291379"/>
    <lineage>
        <taxon>Bacteria</taxon>
        <taxon>Pseudomonadati</taxon>
        <taxon>Spirochaetota</taxon>
        <taxon>Spirochaetia</taxon>
        <taxon>Spirochaetales</taxon>
        <taxon>Treponemataceae</taxon>
        <taxon>Treponema</taxon>
    </lineage>
</organism>
<dbReference type="EC" id="2.1.1.137" evidence="4"/>
<dbReference type="PANTHER" id="PTHR43675">
    <property type="entry name" value="ARSENITE METHYLTRANSFERASE"/>
    <property type="match status" value="1"/>
</dbReference>